<proteinExistence type="predicted"/>
<sequence length="87" mass="9223">MEHGLEASFGSAKEPRGKRPRGEEEMIGNGLKNNTSEGELIGDQAGGRGKHRKRCLTGVGTIVCNHLESSDGCNCDSGCGVFFDQVV</sequence>
<comment type="caution">
    <text evidence="2">The sequence shown here is derived from an EMBL/GenBank/DDBJ whole genome shotgun (WGS) entry which is preliminary data.</text>
</comment>
<dbReference type="Proteomes" id="UP001168877">
    <property type="component" value="Unassembled WGS sequence"/>
</dbReference>
<dbReference type="EMBL" id="JAUESC010000381">
    <property type="protein sequence ID" value="KAK0590772.1"/>
    <property type="molecule type" value="Genomic_DNA"/>
</dbReference>
<feature type="compositionally biased region" description="Basic and acidic residues" evidence="1">
    <location>
        <begin position="13"/>
        <end position="24"/>
    </location>
</feature>
<evidence type="ECO:0000313" key="2">
    <source>
        <dbReference type="EMBL" id="KAK0590772.1"/>
    </source>
</evidence>
<feature type="region of interest" description="Disordered" evidence="1">
    <location>
        <begin position="1"/>
        <end position="51"/>
    </location>
</feature>
<organism evidence="2 3">
    <name type="scientific">Acer saccharum</name>
    <name type="common">Sugar maple</name>
    <dbReference type="NCBI Taxonomy" id="4024"/>
    <lineage>
        <taxon>Eukaryota</taxon>
        <taxon>Viridiplantae</taxon>
        <taxon>Streptophyta</taxon>
        <taxon>Embryophyta</taxon>
        <taxon>Tracheophyta</taxon>
        <taxon>Spermatophyta</taxon>
        <taxon>Magnoliopsida</taxon>
        <taxon>eudicotyledons</taxon>
        <taxon>Gunneridae</taxon>
        <taxon>Pentapetalae</taxon>
        <taxon>rosids</taxon>
        <taxon>malvids</taxon>
        <taxon>Sapindales</taxon>
        <taxon>Sapindaceae</taxon>
        <taxon>Hippocastanoideae</taxon>
        <taxon>Acereae</taxon>
        <taxon>Acer</taxon>
    </lineage>
</organism>
<reference evidence="2" key="2">
    <citation type="submission" date="2023-06" db="EMBL/GenBank/DDBJ databases">
        <authorList>
            <person name="Swenson N.G."/>
            <person name="Wegrzyn J.L."/>
            <person name="Mcevoy S.L."/>
        </authorList>
    </citation>
    <scope>NUCLEOTIDE SEQUENCE</scope>
    <source>
        <strain evidence="2">NS2018</strain>
        <tissue evidence="2">Leaf</tissue>
    </source>
</reference>
<name>A0AA39VSB4_ACESA</name>
<keyword evidence="3" id="KW-1185">Reference proteome</keyword>
<evidence type="ECO:0000313" key="3">
    <source>
        <dbReference type="Proteomes" id="UP001168877"/>
    </source>
</evidence>
<evidence type="ECO:0000256" key="1">
    <source>
        <dbReference type="SAM" id="MobiDB-lite"/>
    </source>
</evidence>
<dbReference type="AlphaFoldDB" id="A0AA39VSB4"/>
<protein>
    <submittedName>
        <fullName evidence="2">Uncharacterized protein</fullName>
    </submittedName>
</protein>
<reference evidence="2" key="1">
    <citation type="journal article" date="2022" name="Plant J.">
        <title>Strategies of tolerance reflected in two North American maple genomes.</title>
        <authorList>
            <person name="McEvoy S.L."/>
            <person name="Sezen U.U."/>
            <person name="Trouern-Trend A."/>
            <person name="McMahon S.M."/>
            <person name="Schaberg P.G."/>
            <person name="Yang J."/>
            <person name="Wegrzyn J.L."/>
            <person name="Swenson N.G."/>
        </authorList>
    </citation>
    <scope>NUCLEOTIDE SEQUENCE</scope>
    <source>
        <strain evidence="2">NS2018</strain>
    </source>
</reference>
<accession>A0AA39VSB4</accession>
<gene>
    <name evidence="2" type="ORF">LWI29_031495</name>
</gene>